<dbReference type="PANTHER" id="PTHR42749:SF1">
    <property type="entry name" value="CELL SHAPE-DETERMINING PROTEIN MREB"/>
    <property type="match status" value="1"/>
</dbReference>
<protein>
    <submittedName>
        <fullName evidence="1">Uncharacterized protein</fullName>
    </submittedName>
</protein>
<dbReference type="PANTHER" id="PTHR42749">
    <property type="entry name" value="CELL SHAPE-DETERMINING PROTEIN MREB"/>
    <property type="match status" value="1"/>
</dbReference>
<gene>
    <name evidence="1" type="ORF">ABVK25_006633</name>
</gene>
<sequence>MSAKSQVDLVVGIDFGMTCTGVAYSTTKMPTPRIIQKWPGKLLDANNKVPSSIFYWPSTKIVKAWGFESQYLDGTKEWFKRMLDPDILRGFENTARKRRAQNAANGLQEPDIPDPDEVRKWYRDYMSCLYTYLSEVIQRHTGSWESKRVEFIFSLPCTFTKLEIGRDLLALIAQAGFGKGGERHTVELGLTEPEAAAVYTVKDTAVEFKSGNTILVCDAGGGTTDFAILSSVGNDEDEPELQELDVVEGQNIGSTNIDTAFQEMVEERLAVVTPALPENTAWSMMHSTEFLSWKCGFGQEDSRDYRSFAIAVPTVDSAFNHHEAEIENGKMQFSQRDFRDLFDPEVEKIIKLICKQLESLKTKHRNKKLDYIILSGGLGSSAYVQSKLAAAFEGSRDQPNLQILVSEEPQLAVVKGLVIDRIQKVKSGRAVLKGRACRASYGVEGLARYDRKKHQGELVIEAPDGKRWADHQVNWIIKKGDLIDPEKPLTIRGSTQFRKNDEKIGNVGIVMSHNEPNSLPHSTKHADVEPVCTILSDLSKIDLNKLESKKVSSKILKFKRERYYEGDYDVKVIIGATDLKFELWLQGVKCMGGNEIGVDWDRAPIPNR</sequence>
<comment type="caution">
    <text evidence="1">The sequence shown here is derived from an EMBL/GenBank/DDBJ whole genome shotgun (WGS) entry which is preliminary data.</text>
</comment>
<accession>A0ABR4B813</accession>
<keyword evidence="2" id="KW-1185">Reference proteome</keyword>
<organism evidence="1 2">
    <name type="scientific">Lepraria finkii</name>
    <dbReference type="NCBI Taxonomy" id="1340010"/>
    <lineage>
        <taxon>Eukaryota</taxon>
        <taxon>Fungi</taxon>
        <taxon>Dikarya</taxon>
        <taxon>Ascomycota</taxon>
        <taxon>Pezizomycotina</taxon>
        <taxon>Lecanoromycetes</taxon>
        <taxon>OSLEUM clade</taxon>
        <taxon>Lecanoromycetidae</taxon>
        <taxon>Lecanorales</taxon>
        <taxon>Lecanorineae</taxon>
        <taxon>Stereocaulaceae</taxon>
        <taxon>Lepraria</taxon>
    </lineage>
</organism>
<dbReference type="Gene3D" id="3.30.420.40">
    <property type="match status" value="2"/>
</dbReference>
<name>A0ABR4B813_9LECA</name>
<reference evidence="1 2" key="1">
    <citation type="submission" date="2024-09" db="EMBL/GenBank/DDBJ databases">
        <title>Rethinking Asexuality: The Enigmatic Case of Functional Sexual Genes in Lepraria (Stereocaulaceae).</title>
        <authorList>
            <person name="Doellman M."/>
            <person name="Sun Y."/>
            <person name="Barcenas-Pena A."/>
            <person name="Lumbsch H.T."/>
            <person name="Grewe F."/>
        </authorList>
    </citation>
    <scope>NUCLEOTIDE SEQUENCE [LARGE SCALE GENOMIC DNA]</scope>
    <source>
        <strain evidence="1 2">Grewe 0041</strain>
    </source>
</reference>
<dbReference type="Gene3D" id="3.90.640.10">
    <property type="entry name" value="Actin, Chain A, domain 4"/>
    <property type="match status" value="1"/>
</dbReference>
<dbReference type="SUPFAM" id="SSF53067">
    <property type="entry name" value="Actin-like ATPase domain"/>
    <property type="match status" value="2"/>
</dbReference>
<dbReference type="Proteomes" id="UP001590951">
    <property type="component" value="Unassembled WGS sequence"/>
</dbReference>
<proteinExistence type="predicted"/>
<evidence type="ECO:0000313" key="2">
    <source>
        <dbReference type="Proteomes" id="UP001590951"/>
    </source>
</evidence>
<dbReference type="CDD" id="cd10170">
    <property type="entry name" value="ASKHA_NBD_HSP70"/>
    <property type="match status" value="1"/>
</dbReference>
<dbReference type="EMBL" id="JBHFEH010000023">
    <property type="protein sequence ID" value="KAL2052996.1"/>
    <property type="molecule type" value="Genomic_DNA"/>
</dbReference>
<dbReference type="InterPro" id="IPR043129">
    <property type="entry name" value="ATPase_NBD"/>
</dbReference>
<evidence type="ECO:0000313" key="1">
    <source>
        <dbReference type="EMBL" id="KAL2052996.1"/>
    </source>
</evidence>